<feature type="domain" description="PKD" evidence="7">
    <location>
        <begin position="75"/>
        <end position="156"/>
    </location>
</feature>
<dbReference type="RefSeq" id="WP_179261627.1">
    <property type="nucleotide sequence ID" value="NZ_CP058601.1"/>
</dbReference>
<name>A0A7D5GU32_9EURY</name>
<dbReference type="Pfam" id="PF00801">
    <property type="entry name" value="PKD"/>
    <property type="match status" value="1"/>
</dbReference>
<dbReference type="InterPro" id="IPR022409">
    <property type="entry name" value="PKD/Chitinase_dom"/>
</dbReference>
<evidence type="ECO:0000256" key="2">
    <source>
        <dbReference type="ARBA" id="ARBA00022692"/>
    </source>
</evidence>
<gene>
    <name evidence="8" type="ORF">HYG82_13305</name>
</gene>
<feature type="region of interest" description="Disordered" evidence="6">
    <location>
        <begin position="235"/>
        <end position="265"/>
    </location>
</feature>
<dbReference type="PROSITE" id="PS50093">
    <property type="entry name" value="PKD"/>
    <property type="match status" value="3"/>
</dbReference>
<dbReference type="OrthoDB" id="341609at2157"/>
<keyword evidence="2" id="KW-0812">Transmembrane</keyword>
<dbReference type="GO" id="GO:0005261">
    <property type="term" value="F:monoatomic cation channel activity"/>
    <property type="evidence" value="ECO:0007669"/>
    <property type="project" value="TreeGrafter"/>
</dbReference>
<dbReference type="Proteomes" id="UP000509241">
    <property type="component" value="Chromosome"/>
</dbReference>
<dbReference type="CDD" id="cd00146">
    <property type="entry name" value="PKD"/>
    <property type="match status" value="2"/>
</dbReference>
<evidence type="ECO:0000256" key="3">
    <source>
        <dbReference type="ARBA" id="ARBA00022737"/>
    </source>
</evidence>
<reference evidence="8 9" key="1">
    <citation type="submission" date="2020-07" db="EMBL/GenBank/DDBJ databases">
        <authorList>
            <person name="Cui H."/>
        </authorList>
    </citation>
    <scope>NUCLEOTIDE SEQUENCE [LARGE SCALE GENOMIC DNA]</scope>
    <source>
        <strain evidence="8 9">YPL8</strain>
    </source>
</reference>
<evidence type="ECO:0000313" key="8">
    <source>
        <dbReference type="EMBL" id="QLG49766.1"/>
    </source>
</evidence>
<keyword evidence="4" id="KW-1133">Transmembrane helix</keyword>
<feature type="domain" description="PKD" evidence="7">
    <location>
        <begin position="12"/>
        <end position="78"/>
    </location>
</feature>
<evidence type="ECO:0000256" key="1">
    <source>
        <dbReference type="ARBA" id="ARBA00004141"/>
    </source>
</evidence>
<dbReference type="InterPro" id="IPR035986">
    <property type="entry name" value="PKD_dom_sf"/>
</dbReference>
<dbReference type="GeneID" id="56034286"/>
<keyword evidence="3" id="KW-0677">Repeat</keyword>
<accession>A0A7D5GU32</accession>
<dbReference type="PANTHER" id="PTHR46730:SF1">
    <property type="entry name" value="PLAT DOMAIN-CONTAINING PROTEIN"/>
    <property type="match status" value="1"/>
</dbReference>
<dbReference type="EMBL" id="CP058601">
    <property type="protein sequence ID" value="QLG49766.1"/>
    <property type="molecule type" value="Genomic_DNA"/>
</dbReference>
<dbReference type="SMART" id="SM00089">
    <property type="entry name" value="PKD"/>
    <property type="match status" value="3"/>
</dbReference>
<dbReference type="GO" id="GO:0005886">
    <property type="term" value="C:plasma membrane"/>
    <property type="evidence" value="ECO:0007669"/>
    <property type="project" value="TreeGrafter"/>
</dbReference>
<feature type="compositionally biased region" description="Basic residues" evidence="6">
    <location>
        <begin position="246"/>
        <end position="265"/>
    </location>
</feature>
<organism evidence="8 9">
    <name type="scientific">Natrinema halophilum</name>
    <dbReference type="NCBI Taxonomy" id="1699371"/>
    <lineage>
        <taxon>Archaea</taxon>
        <taxon>Methanobacteriati</taxon>
        <taxon>Methanobacteriota</taxon>
        <taxon>Stenosarchaea group</taxon>
        <taxon>Halobacteria</taxon>
        <taxon>Halobacteriales</taxon>
        <taxon>Natrialbaceae</taxon>
        <taxon>Natrinema</taxon>
    </lineage>
</organism>
<evidence type="ECO:0000256" key="4">
    <source>
        <dbReference type="ARBA" id="ARBA00022989"/>
    </source>
</evidence>
<evidence type="ECO:0000259" key="7">
    <source>
        <dbReference type="PROSITE" id="PS50093"/>
    </source>
</evidence>
<evidence type="ECO:0000256" key="6">
    <source>
        <dbReference type="SAM" id="MobiDB-lite"/>
    </source>
</evidence>
<comment type="subcellular location">
    <subcellularLocation>
        <location evidence="1">Membrane</location>
        <topology evidence="1">Multi-pass membrane protein</topology>
    </subcellularLocation>
</comment>
<dbReference type="InterPro" id="IPR000601">
    <property type="entry name" value="PKD_dom"/>
</dbReference>
<protein>
    <submittedName>
        <fullName evidence="8">PKD domain-containing protein</fullName>
    </submittedName>
</protein>
<dbReference type="Gene3D" id="2.60.40.10">
    <property type="entry name" value="Immunoglobulins"/>
    <property type="match status" value="3"/>
</dbReference>
<dbReference type="GO" id="GO:0006816">
    <property type="term" value="P:calcium ion transport"/>
    <property type="evidence" value="ECO:0007669"/>
    <property type="project" value="TreeGrafter"/>
</dbReference>
<evidence type="ECO:0000256" key="5">
    <source>
        <dbReference type="ARBA" id="ARBA00023136"/>
    </source>
</evidence>
<sequence length="265" mass="28705">MGNGVVASRLDGSITSYEWDTDGDGYYGEYEDASSGETTTLSFSSDGSYTVQLQVSDNGGVSSTATATIPVSLPPEPSLTASTESIGRNQPVTFDASDSIDRDGTITKYIWRFENGEIKHGESVTRSFSVLGQQEVTLIVVDDSGHRVETTGTVSVYPKPSVDIAVQPTEPIAGTPVQFEARSDDPIDTYEWDVDGDGNTDYTGRSVEHTFWKSGDHTVQVTVVTEEGIVNKTSRVVSVDPERRSNSRRTSKRSRLAKRPSSRSA</sequence>
<dbReference type="AlphaFoldDB" id="A0A7D5GU32"/>
<keyword evidence="5" id="KW-0472">Membrane</keyword>
<feature type="domain" description="PKD" evidence="7">
    <location>
        <begin position="183"/>
        <end position="239"/>
    </location>
</feature>
<dbReference type="KEGG" id="haly:HYG82_13305"/>
<proteinExistence type="predicted"/>
<evidence type="ECO:0000313" key="9">
    <source>
        <dbReference type="Proteomes" id="UP000509241"/>
    </source>
</evidence>
<dbReference type="SUPFAM" id="SSF49299">
    <property type="entry name" value="PKD domain"/>
    <property type="match status" value="3"/>
</dbReference>
<keyword evidence="9" id="KW-1185">Reference proteome</keyword>
<dbReference type="Pfam" id="PF18911">
    <property type="entry name" value="PKD_4"/>
    <property type="match status" value="2"/>
</dbReference>
<dbReference type="PANTHER" id="PTHR46730">
    <property type="entry name" value="POLYCYSTIN-1"/>
    <property type="match status" value="1"/>
</dbReference>
<dbReference type="InterPro" id="IPR013783">
    <property type="entry name" value="Ig-like_fold"/>
</dbReference>